<sequence length="388" mass="41254">MPITKFIWSPSGTGLSEHAWATSESTGAAWVGNDASSHISLLRSTVAEELAVPLEQAGMDAATMQRAVDTAIDTWGLRGQAEQDPMTLSSGQTRRLAIAGALITRPEALVLDCPTDGLDAEAIEILHRIVDSFPGNVTVYDRMHTALATTAAEQLRLTSSGDLVPEPAPDPVATVPVRFTPVDLSHDHDPLLCARDLRIPRGATTVGPISFEVSPGSVTHLAGLNGTGKTSFFLAALGLVASTGTLQVADGVTMGWAPADMDSALSRRTVATELTVGATPELARAAIEFMGLEQWADTHPLDVPAAWRRFVLIAAALVRGPHLLLLDEPTVNLDAPNHGRLSLLMHRYCAGEFHRMADLDLGGHHPAVLFTCHDARYAQAVSTAEIRI</sequence>
<dbReference type="PANTHER" id="PTHR43553:SF24">
    <property type="entry name" value="ENERGY-COUPLING FACTOR TRANSPORTER ATP-BINDING PROTEIN ECFA1"/>
    <property type="match status" value="1"/>
</dbReference>
<dbReference type="Proteomes" id="UP000423525">
    <property type="component" value="Chromosome"/>
</dbReference>
<evidence type="ECO:0000256" key="1">
    <source>
        <dbReference type="ARBA" id="ARBA00005417"/>
    </source>
</evidence>
<dbReference type="RefSeq" id="WP_155874443.1">
    <property type="nucleotide sequence ID" value="NZ_CP168248.1"/>
</dbReference>
<dbReference type="InterPro" id="IPR027417">
    <property type="entry name" value="P-loop_NTPase"/>
</dbReference>
<keyword evidence="4 6" id="KW-0067">ATP-binding</keyword>
<evidence type="ECO:0000256" key="3">
    <source>
        <dbReference type="ARBA" id="ARBA00022741"/>
    </source>
</evidence>
<dbReference type="Gene3D" id="3.40.50.300">
    <property type="entry name" value="P-loop containing nucleotide triphosphate hydrolases"/>
    <property type="match status" value="2"/>
</dbReference>
<dbReference type="GO" id="GO:0042626">
    <property type="term" value="F:ATPase-coupled transmembrane transporter activity"/>
    <property type="evidence" value="ECO:0007669"/>
    <property type="project" value="TreeGrafter"/>
</dbReference>
<reference evidence="6 7" key="1">
    <citation type="submission" date="2019-11" db="EMBL/GenBank/DDBJ databases">
        <authorList>
            <person name="Brisse S."/>
        </authorList>
    </citation>
    <scope>NUCLEOTIDE SEQUENCE [LARGE SCALE GENOMIC DNA]</scope>
    <source>
        <strain evidence="6">FRC0190</strain>
    </source>
</reference>
<dbReference type="EMBL" id="LR738855">
    <property type="protein sequence ID" value="VZH86470.1"/>
    <property type="molecule type" value="Genomic_DNA"/>
</dbReference>
<dbReference type="InterPro" id="IPR003439">
    <property type="entry name" value="ABC_transporter-like_ATP-bd"/>
</dbReference>
<comment type="similarity">
    <text evidence="1">Belongs to the ABC transporter superfamily.</text>
</comment>
<keyword evidence="3" id="KW-0547">Nucleotide-binding</keyword>
<evidence type="ECO:0000313" key="7">
    <source>
        <dbReference type="Proteomes" id="UP000423525"/>
    </source>
</evidence>
<dbReference type="AlphaFoldDB" id="A0A6I8MF27"/>
<proteinExistence type="inferred from homology"/>
<feature type="domain" description="ABC transporter" evidence="5">
    <location>
        <begin position="208"/>
        <end position="330"/>
    </location>
</feature>
<evidence type="ECO:0000259" key="5">
    <source>
        <dbReference type="Pfam" id="PF00005"/>
    </source>
</evidence>
<gene>
    <name evidence="6" type="ORF">FRC0190_02376</name>
</gene>
<dbReference type="SUPFAM" id="SSF52540">
    <property type="entry name" value="P-loop containing nucleoside triphosphate hydrolases"/>
    <property type="match status" value="2"/>
</dbReference>
<organism evidence="6 7">
    <name type="scientific">Corynebacterium rouxii</name>
    <dbReference type="NCBI Taxonomy" id="2719119"/>
    <lineage>
        <taxon>Bacteria</taxon>
        <taxon>Bacillati</taxon>
        <taxon>Actinomycetota</taxon>
        <taxon>Actinomycetes</taxon>
        <taxon>Mycobacteriales</taxon>
        <taxon>Corynebacteriaceae</taxon>
        <taxon>Corynebacterium</taxon>
    </lineage>
</organism>
<protein>
    <submittedName>
        <fullName evidence="6">ABC transporter ATP-binding protein</fullName>
    </submittedName>
</protein>
<dbReference type="InterPro" id="IPR050095">
    <property type="entry name" value="ECF_ABC_transporter_ATP-bd"/>
</dbReference>
<keyword evidence="2" id="KW-0813">Transport</keyword>
<dbReference type="GO" id="GO:0005524">
    <property type="term" value="F:ATP binding"/>
    <property type="evidence" value="ECO:0007669"/>
    <property type="project" value="UniProtKB-KW"/>
</dbReference>
<evidence type="ECO:0000313" key="6">
    <source>
        <dbReference type="EMBL" id="VZH86470.1"/>
    </source>
</evidence>
<dbReference type="Pfam" id="PF00005">
    <property type="entry name" value="ABC_tran"/>
    <property type="match status" value="2"/>
</dbReference>
<dbReference type="GO" id="GO:0043190">
    <property type="term" value="C:ATP-binding cassette (ABC) transporter complex"/>
    <property type="evidence" value="ECO:0007669"/>
    <property type="project" value="TreeGrafter"/>
</dbReference>
<evidence type="ECO:0000256" key="2">
    <source>
        <dbReference type="ARBA" id="ARBA00022448"/>
    </source>
</evidence>
<name>A0A6I8MF27_9CORY</name>
<evidence type="ECO:0000256" key="4">
    <source>
        <dbReference type="ARBA" id="ARBA00022840"/>
    </source>
</evidence>
<dbReference type="GO" id="GO:0016887">
    <property type="term" value="F:ATP hydrolysis activity"/>
    <property type="evidence" value="ECO:0007669"/>
    <property type="project" value="InterPro"/>
</dbReference>
<dbReference type="PANTHER" id="PTHR43553">
    <property type="entry name" value="HEAVY METAL TRANSPORTER"/>
    <property type="match status" value="1"/>
</dbReference>
<feature type="domain" description="ABC transporter" evidence="5">
    <location>
        <begin position="43"/>
        <end position="115"/>
    </location>
</feature>
<dbReference type="KEGG" id="crf:FRC0190_02376"/>
<accession>A0A6I8MF27</accession>